<feature type="signal peptide" evidence="1">
    <location>
        <begin position="1"/>
        <end position="25"/>
    </location>
</feature>
<protein>
    <recommendedName>
        <fullName evidence="4">Interleukin-7</fullName>
    </recommendedName>
</protein>
<reference evidence="2" key="1">
    <citation type="submission" date="2025-08" db="UniProtKB">
        <authorList>
            <consortium name="Ensembl"/>
        </authorList>
    </citation>
    <scope>IDENTIFICATION</scope>
</reference>
<dbReference type="Ensembl" id="ENSMMOT00000006358.1">
    <property type="protein sequence ID" value="ENSMMOP00000006246.1"/>
    <property type="gene ID" value="ENSMMOG00000004884.1"/>
</dbReference>
<reference evidence="2" key="2">
    <citation type="submission" date="2025-09" db="UniProtKB">
        <authorList>
            <consortium name="Ensembl"/>
        </authorList>
    </citation>
    <scope>IDENTIFICATION</scope>
</reference>
<feature type="chain" id="PRO_5018760310" description="Interleukin-7" evidence="1">
    <location>
        <begin position="26"/>
        <end position="163"/>
    </location>
</feature>
<evidence type="ECO:0000313" key="2">
    <source>
        <dbReference type="Ensembl" id="ENSMMOP00000006246.1"/>
    </source>
</evidence>
<dbReference type="STRING" id="94237.ENSMMOP00000006246"/>
<evidence type="ECO:0000313" key="3">
    <source>
        <dbReference type="Proteomes" id="UP000261620"/>
    </source>
</evidence>
<evidence type="ECO:0000256" key="1">
    <source>
        <dbReference type="SAM" id="SignalP"/>
    </source>
</evidence>
<proteinExistence type="predicted"/>
<keyword evidence="3" id="KW-1185">Reference proteome</keyword>
<dbReference type="Proteomes" id="UP000261620">
    <property type="component" value="Unplaced"/>
</dbReference>
<name>A0A3Q3VU44_MOLML</name>
<accession>A0A3Q3VU44</accession>
<organism evidence="2 3">
    <name type="scientific">Mola mola</name>
    <name type="common">Ocean sunfish</name>
    <name type="synonym">Tetraodon mola</name>
    <dbReference type="NCBI Taxonomy" id="94237"/>
    <lineage>
        <taxon>Eukaryota</taxon>
        <taxon>Metazoa</taxon>
        <taxon>Chordata</taxon>
        <taxon>Craniata</taxon>
        <taxon>Vertebrata</taxon>
        <taxon>Euteleostomi</taxon>
        <taxon>Actinopterygii</taxon>
        <taxon>Neopterygii</taxon>
        <taxon>Teleostei</taxon>
        <taxon>Neoteleostei</taxon>
        <taxon>Acanthomorphata</taxon>
        <taxon>Eupercaria</taxon>
        <taxon>Tetraodontiformes</taxon>
        <taxon>Molidae</taxon>
        <taxon>Mola</taxon>
    </lineage>
</organism>
<dbReference type="OMA" id="ICCSCRE"/>
<dbReference type="AlphaFoldDB" id="A0A3Q3VU44"/>
<evidence type="ECO:0008006" key="4">
    <source>
        <dbReference type="Google" id="ProtNLM"/>
    </source>
</evidence>
<sequence length="163" mass="18608">MQSCFAYQPLLRISLLALLLPLSLSCDSKNPLTDVAENYKTIVQTDLERSVSNSIYFSISFTILHKMETLSFTLHKLACKMETLGLSQTQRLASSVIHSIGCPCLCKTVSLDTLKCAGNMVRKRRQDEKKKLKRRINRLCRTQAFLSAMTECYEMMNSRVMDR</sequence>
<keyword evidence="1" id="KW-0732">Signal</keyword>